<name>A0AAD9UHT9_RIDPI</name>
<evidence type="ECO:0000313" key="2">
    <source>
        <dbReference type="Proteomes" id="UP001209878"/>
    </source>
</evidence>
<reference evidence="1" key="1">
    <citation type="journal article" date="2023" name="Mol. Biol. Evol.">
        <title>Third-Generation Sequencing Reveals the Adaptive Role of the Epigenome in Three Deep-Sea Polychaetes.</title>
        <authorList>
            <person name="Perez M."/>
            <person name="Aroh O."/>
            <person name="Sun Y."/>
            <person name="Lan Y."/>
            <person name="Juniper S.K."/>
            <person name="Young C.R."/>
            <person name="Angers B."/>
            <person name="Qian P.Y."/>
        </authorList>
    </citation>
    <scope>NUCLEOTIDE SEQUENCE</scope>
    <source>
        <strain evidence="1">R07B-5</strain>
    </source>
</reference>
<comment type="caution">
    <text evidence="1">The sequence shown here is derived from an EMBL/GenBank/DDBJ whole genome shotgun (WGS) entry which is preliminary data.</text>
</comment>
<accession>A0AAD9UHT9</accession>
<evidence type="ECO:0000313" key="1">
    <source>
        <dbReference type="EMBL" id="KAK2190014.1"/>
    </source>
</evidence>
<protein>
    <submittedName>
        <fullName evidence="1">Uncharacterized protein</fullName>
    </submittedName>
</protein>
<gene>
    <name evidence="1" type="ORF">NP493_89g04065</name>
</gene>
<organism evidence="1 2">
    <name type="scientific">Ridgeia piscesae</name>
    <name type="common">Tubeworm</name>
    <dbReference type="NCBI Taxonomy" id="27915"/>
    <lineage>
        <taxon>Eukaryota</taxon>
        <taxon>Metazoa</taxon>
        <taxon>Spiralia</taxon>
        <taxon>Lophotrochozoa</taxon>
        <taxon>Annelida</taxon>
        <taxon>Polychaeta</taxon>
        <taxon>Sedentaria</taxon>
        <taxon>Canalipalpata</taxon>
        <taxon>Sabellida</taxon>
        <taxon>Siboglinidae</taxon>
        <taxon>Ridgeia</taxon>
    </lineage>
</organism>
<proteinExistence type="predicted"/>
<dbReference type="AlphaFoldDB" id="A0AAD9UHT9"/>
<dbReference type="Proteomes" id="UP001209878">
    <property type="component" value="Unassembled WGS sequence"/>
</dbReference>
<dbReference type="EMBL" id="JAODUO010000091">
    <property type="protein sequence ID" value="KAK2190014.1"/>
    <property type="molecule type" value="Genomic_DNA"/>
</dbReference>
<keyword evidence="2" id="KW-1185">Reference proteome</keyword>
<sequence>MPDEKKKHVTSFGKGRKRKRLQLRQARAGQLATVAVAAPPVNRTPAINFGNREEVLLQDYFQGDRDDSTETAGDITTVITRSSVLSTLVKGLRCLECGAASLVIRVADHRLGLVAAMETVCTECDSVLNSTLTSDRMGHLQGMCPSSSCVRQ</sequence>